<evidence type="ECO:0000313" key="3">
    <source>
        <dbReference type="Proteomes" id="UP001595637"/>
    </source>
</evidence>
<feature type="transmembrane region" description="Helical" evidence="1">
    <location>
        <begin position="37"/>
        <end position="59"/>
    </location>
</feature>
<keyword evidence="3" id="KW-1185">Reference proteome</keyword>
<dbReference type="Proteomes" id="UP001595637">
    <property type="component" value="Unassembled WGS sequence"/>
</dbReference>
<dbReference type="EMBL" id="JBHRVQ010000001">
    <property type="protein sequence ID" value="MFC3388593.1"/>
    <property type="molecule type" value="Genomic_DNA"/>
</dbReference>
<name>A0ABV7N6W1_9STAP</name>
<gene>
    <name evidence="2" type="ORF">ACFOEO_08425</name>
</gene>
<dbReference type="RefSeq" id="WP_380654305.1">
    <property type="nucleotide sequence ID" value="NZ_JBHRVQ010000001.1"/>
</dbReference>
<keyword evidence="1" id="KW-1133">Transmembrane helix</keyword>
<feature type="transmembrane region" description="Helical" evidence="1">
    <location>
        <begin position="7"/>
        <end position="25"/>
    </location>
</feature>
<protein>
    <submittedName>
        <fullName evidence="2">Uncharacterized protein</fullName>
    </submittedName>
</protein>
<keyword evidence="1" id="KW-0472">Membrane</keyword>
<reference evidence="3" key="1">
    <citation type="journal article" date="2019" name="Int. J. Syst. Evol. Microbiol.">
        <title>The Global Catalogue of Microorganisms (GCM) 10K type strain sequencing project: providing services to taxonomists for standard genome sequencing and annotation.</title>
        <authorList>
            <consortium name="The Broad Institute Genomics Platform"/>
            <consortium name="The Broad Institute Genome Sequencing Center for Infectious Disease"/>
            <person name="Wu L."/>
            <person name="Ma J."/>
        </authorList>
    </citation>
    <scope>NUCLEOTIDE SEQUENCE [LARGE SCALE GENOMIC DNA]</scope>
    <source>
        <strain evidence="3">CCM 7756</strain>
    </source>
</reference>
<evidence type="ECO:0000313" key="2">
    <source>
        <dbReference type="EMBL" id="MFC3388593.1"/>
    </source>
</evidence>
<accession>A0ABV7N6W1</accession>
<sequence>MSKNKSVMYILIGIVLIAAITGLLSLMNDSTPSRGQILALVGLGAITIVAALGFIVRLFTYRK</sequence>
<proteinExistence type="predicted"/>
<keyword evidence="1" id="KW-0812">Transmembrane</keyword>
<comment type="caution">
    <text evidence="2">The sequence shown here is derived from an EMBL/GenBank/DDBJ whole genome shotgun (WGS) entry which is preliminary data.</text>
</comment>
<organism evidence="2 3">
    <name type="scientific">Salinicoccus sesuvii</name>
    <dbReference type="NCBI Taxonomy" id="868281"/>
    <lineage>
        <taxon>Bacteria</taxon>
        <taxon>Bacillati</taxon>
        <taxon>Bacillota</taxon>
        <taxon>Bacilli</taxon>
        <taxon>Bacillales</taxon>
        <taxon>Staphylococcaceae</taxon>
        <taxon>Salinicoccus</taxon>
    </lineage>
</organism>
<evidence type="ECO:0000256" key="1">
    <source>
        <dbReference type="SAM" id="Phobius"/>
    </source>
</evidence>